<organism evidence="7 8">
    <name type="scientific">Tuber borchii</name>
    <name type="common">White truffle</name>
    <dbReference type="NCBI Taxonomy" id="42251"/>
    <lineage>
        <taxon>Eukaryota</taxon>
        <taxon>Fungi</taxon>
        <taxon>Dikarya</taxon>
        <taxon>Ascomycota</taxon>
        <taxon>Pezizomycotina</taxon>
        <taxon>Pezizomycetes</taxon>
        <taxon>Pezizales</taxon>
        <taxon>Tuberaceae</taxon>
        <taxon>Tuber</taxon>
    </lineage>
</organism>
<dbReference type="Proteomes" id="UP000244722">
    <property type="component" value="Unassembled WGS sequence"/>
</dbReference>
<keyword evidence="2" id="KW-0812">Transmembrane</keyword>
<feature type="region of interest" description="Disordered" evidence="5">
    <location>
        <begin position="499"/>
        <end position="547"/>
    </location>
</feature>
<dbReference type="SUPFAM" id="SSF54236">
    <property type="entry name" value="Ubiquitin-like"/>
    <property type="match status" value="1"/>
</dbReference>
<sequence length="662" mass="70792">MSYPVAEGCDPSEADMLLIKVMSPVFGFPRDLTFRMLATSTIKDVKDKITGSLDSRPPCDQQRLIYRGKMMQDENRLETVLGLNSGLVGSDPREAFTFHLMLRPPPNPASTPASATTSVAQNALPNASTFQTRPGPATPIFLEQASEENTAHAGLGELSRPGLQRLEGLQRQLRQRQEYLNSRLGPDQASSSGVSAPGASSNGPAPGLGTNATSSLTRTLEADTSNGSPNSDPVLGSSWGPPRSPSEAVAPNQGRPGQRHAHERLPERFSRREDTTTAAFTGLSPLEPLPVFHLPANNPHPITRASPVYLLQDASGRPRALLLGPPRSANPTLAEIINGLRGPLEPPGVGIPDLRGLGLPPPPDPANLGAMGGIAGNNLLAAGLGLGDHFGGAHAHHRVAFHGAVLERPRRAGLLNLADLIRGVRAHASHFWLAIRLAVFVVLFTGSGGWRRMLYLGSIAVAIFSKQHIPISILHNPLIPQTVWQTGVLEPFLRPVIDAINPPPPPPAQPPTPTPTQQAPNQPQPQATAGNPNNDNPPRHAVDVNTNQPDPARIAQILVDRQQDRFRDIFRSIERCIMIFLASLIPGLHERHVNAVEQRQRDEAQQQQLLQQQRQQAAGSGGDMEVNNGGEGGGAGAGQVPPPAPQPEPQMDEVDVDPLVVL</sequence>
<gene>
    <name evidence="7" type="ORF">B9Z19DRAFT_1082649</name>
</gene>
<dbReference type="PANTHER" id="PTHR12943">
    <property type="entry name" value="HOMOCYSTEINE-RESPONSIVE ENDOPLASMIC RETICULUM-RESIDENT UNIQUITIN-LIKE DOMAIN HERPUD PROTEIN FAMILY MEMBER"/>
    <property type="match status" value="1"/>
</dbReference>
<dbReference type="OrthoDB" id="21589at2759"/>
<accession>A0A2T6ZUB1</accession>
<feature type="compositionally biased region" description="Low complexity" evidence="5">
    <location>
        <begin position="189"/>
        <end position="207"/>
    </location>
</feature>
<evidence type="ECO:0000256" key="2">
    <source>
        <dbReference type="ARBA" id="ARBA00022692"/>
    </source>
</evidence>
<evidence type="ECO:0000256" key="5">
    <source>
        <dbReference type="SAM" id="MobiDB-lite"/>
    </source>
</evidence>
<feature type="compositionally biased region" description="Pro residues" evidence="5">
    <location>
        <begin position="501"/>
        <end position="514"/>
    </location>
</feature>
<name>A0A2T6ZUB1_TUBBO</name>
<evidence type="ECO:0000256" key="3">
    <source>
        <dbReference type="ARBA" id="ARBA00022989"/>
    </source>
</evidence>
<evidence type="ECO:0000256" key="4">
    <source>
        <dbReference type="ARBA" id="ARBA00023136"/>
    </source>
</evidence>
<dbReference type="SMART" id="SM00213">
    <property type="entry name" value="UBQ"/>
    <property type="match status" value="1"/>
</dbReference>
<keyword evidence="4" id="KW-0472">Membrane</keyword>
<dbReference type="GO" id="GO:0030968">
    <property type="term" value="P:endoplasmic reticulum unfolded protein response"/>
    <property type="evidence" value="ECO:0007669"/>
    <property type="project" value="TreeGrafter"/>
</dbReference>
<dbReference type="EMBL" id="NESQ01000100">
    <property type="protein sequence ID" value="PUU79079.1"/>
    <property type="molecule type" value="Genomic_DNA"/>
</dbReference>
<feature type="compositionally biased region" description="Low complexity" evidence="5">
    <location>
        <begin position="605"/>
        <end position="628"/>
    </location>
</feature>
<dbReference type="Pfam" id="PF00240">
    <property type="entry name" value="ubiquitin"/>
    <property type="match status" value="1"/>
</dbReference>
<reference evidence="7 8" key="1">
    <citation type="submission" date="2017-04" db="EMBL/GenBank/DDBJ databases">
        <title>Draft genome sequence of Tuber borchii Vittad., a whitish edible truffle.</title>
        <authorList>
            <consortium name="DOE Joint Genome Institute"/>
            <person name="Murat C."/>
            <person name="Kuo A."/>
            <person name="Barry K.W."/>
            <person name="Clum A."/>
            <person name="Dockter R.B."/>
            <person name="Fauchery L."/>
            <person name="Iotti M."/>
            <person name="Kohler A."/>
            <person name="Labutti K."/>
            <person name="Lindquist E.A."/>
            <person name="Lipzen A."/>
            <person name="Ohm R.A."/>
            <person name="Wang M."/>
            <person name="Grigoriev I.V."/>
            <person name="Zambonelli A."/>
            <person name="Martin F.M."/>
        </authorList>
    </citation>
    <scope>NUCLEOTIDE SEQUENCE [LARGE SCALE GENOMIC DNA]</scope>
    <source>
        <strain evidence="7 8">Tbo3840</strain>
    </source>
</reference>
<comment type="subcellular location">
    <subcellularLocation>
        <location evidence="1">Membrane</location>
    </subcellularLocation>
</comment>
<evidence type="ECO:0000313" key="8">
    <source>
        <dbReference type="Proteomes" id="UP000244722"/>
    </source>
</evidence>
<dbReference type="InterPro" id="IPR000626">
    <property type="entry name" value="Ubiquitin-like_dom"/>
</dbReference>
<keyword evidence="8" id="KW-1185">Reference proteome</keyword>
<evidence type="ECO:0000259" key="6">
    <source>
        <dbReference type="PROSITE" id="PS50053"/>
    </source>
</evidence>
<keyword evidence="3" id="KW-1133">Transmembrane helix</keyword>
<dbReference type="InterPro" id="IPR029071">
    <property type="entry name" value="Ubiquitin-like_domsf"/>
</dbReference>
<dbReference type="PANTHER" id="PTHR12943:SF27">
    <property type="entry name" value="HOMOCYSTEINE-INDUCED ENDOPLASMIC RETICULUM PROTEIN, ISOFORM A"/>
    <property type="match status" value="1"/>
</dbReference>
<dbReference type="InterPro" id="IPR039751">
    <property type="entry name" value="HERPUD1/2"/>
</dbReference>
<evidence type="ECO:0000256" key="1">
    <source>
        <dbReference type="ARBA" id="ARBA00004370"/>
    </source>
</evidence>
<feature type="compositionally biased region" description="Polar residues" evidence="5">
    <location>
        <begin position="210"/>
        <end position="231"/>
    </location>
</feature>
<comment type="caution">
    <text evidence="7">The sequence shown here is derived from an EMBL/GenBank/DDBJ whole genome shotgun (WGS) entry which is preliminary data.</text>
</comment>
<dbReference type="STRING" id="42251.A0A2T6ZUB1"/>
<evidence type="ECO:0000313" key="7">
    <source>
        <dbReference type="EMBL" id="PUU79079.1"/>
    </source>
</evidence>
<dbReference type="AlphaFoldDB" id="A0A2T6ZUB1"/>
<feature type="compositionally biased region" description="Low complexity" evidence="5">
    <location>
        <begin position="515"/>
        <end position="533"/>
    </location>
</feature>
<feature type="region of interest" description="Disordered" evidence="5">
    <location>
        <begin position="598"/>
        <end position="662"/>
    </location>
</feature>
<dbReference type="GO" id="GO:0016020">
    <property type="term" value="C:membrane"/>
    <property type="evidence" value="ECO:0007669"/>
    <property type="project" value="UniProtKB-SubCell"/>
</dbReference>
<dbReference type="PROSITE" id="PS50053">
    <property type="entry name" value="UBIQUITIN_2"/>
    <property type="match status" value="1"/>
</dbReference>
<protein>
    <recommendedName>
        <fullName evidence="6">Ubiquitin-like domain-containing protein</fullName>
    </recommendedName>
</protein>
<feature type="region of interest" description="Disordered" evidence="5">
    <location>
        <begin position="183"/>
        <end position="270"/>
    </location>
</feature>
<feature type="domain" description="Ubiquitin-like" evidence="6">
    <location>
        <begin position="17"/>
        <end position="78"/>
    </location>
</feature>
<proteinExistence type="predicted"/>
<dbReference type="Gene3D" id="3.10.20.90">
    <property type="entry name" value="Phosphatidylinositol 3-kinase Catalytic Subunit, Chain A, domain 1"/>
    <property type="match status" value="1"/>
</dbReference>